<dbReference type="Gene3D" id="1.10.287.810">
    <property type="entry name" value="Mitochondrial import inner membrane translocase subunit tim13 like domains"/>
    <property type="match status" value="1"/>
</dbReference>
<protein>
    <submittedName>
        <fullName evidence="9">IlGF domain-containing protein</fullName>
    </submittedName>
</protein>
<evidence type="ECO:0000256" key="6">
    <source>
        <dbReference type="RuleBase" id="RU000406"/>
    </source>
</evidence>
<comment type="subunit">
    <text evidence="2">Heterodimer of a B chain and an A chain linked by two disulfide bonds.</text>
</comment>
<dbReference type="PROSITE" id="PS00262">
    <property type="entry name" value="INSULIN"/>
    <property type="match status" value="1"/>
</dbReference>
<dbReference type="OrthoDB" id="344165at2759"/>
<comment type="similarity">
    <text evidence="1 6">Belongs to the insulin family.</text>
</comment>
<dbReference type="EnsemblMetazoa" id="ASIC017875-RA">
    <property type="protein sequence ID" value="ASIC017875-PA"/>
    <property type="gene ID" value="ASIC017875"/>
</dbReference>
<dbReference type="SUPFAM" id="SSF144122">
    <property type="entry name" value="Tim10-like"/>
    <property type="match status" value="1"/>
</dbReference>
<comment type="subcellular location">
    <subcellularLocation>
        <location evidence="6">Secreted</location>
    </subcellularLocation>
</comment>
<dbReference type="GO" id="GO:0005576">
    <property type="term" value="C:extracellular region"/>
    <property type="evidence" value="ECO:0007669"/>
    <property type="project" value="UniProtKB-SubCell"/>
</dbReference>
<accession>A0A084WI07</accession>
<evidence type="ECO:0000256" key="1">
    <source>
        <dbReference type="ARBA" id="ARBA00009034"/>
    </source>
</evidence>
<dbReference type="PANTHER" id="PTHR13647">
    <property type="entry name" value="INSULIN-LIKE PEPTIDE 2-RELATED"/>
    <property type="match status" value="1"/>
</dbReference>
<evidence type="ECO:0000259" key="7">
    <source>
        <dbReference type="SMART" id="SM00078"/>
    </source>
</evidence>
<dbReference type="PANTHER" id="PTHR13647:SF4">
    <property type="entry name" value="INSULIN-LIKE PEPTIDE 1-RELATED"/>
    <property type="match status" value="1"/>
</dbReference>
<dbReference type="Gene3D" id="1.10.100.10">
    <property type="entry name" value="Insulin-like"/>
    <property type="match status" value="1"/>
</dbReference>
<feature type="domain" description="Insulin-like" evidence="7">
    <location>
        <begin position="91"/>
        <end position="196"/>
    </location>
</feature>
<dbReference type="STRING" id="74873.A0A084WI07"/>
<keyword evidence="4" id="KW-0732">Signal</keyword>
<keyword evidence="3" id="KW-0165">Cleavage on pair of basic residues</keyword>
<keyword evidence="6" id="KW-0964">Secreted</keyword>
<dbReference type="Pfam" id="PF02953">
    <property type="entry name" value="zf-Tim10_DDP"/>
    <property type="match status" value="1"/>
</dbReference>
<dbReference type="InterPro" id="IPR035427">
    <property type="entry name" value="Tim10-like_dom_sf"/>
</dbReference>
<dbReference type="VEuPathDB" id="VectorBase:ASIS023531"/>
<keyword evidence="5" id="KW-1015">Disulfide bond</keyword>
<dbReference type="VEuPathDB" id="VectorBase:ASIC017875"/>
<proteinExistence type="inferred from homology"/>
<dbReference type="SMART" id="SM00078">
    <property type="entry name" value="IlGF"/>
    <property type="match status" value="1"/>
</dbReference>
<dbReference type="Proteomes" id="UP000030765">
    <property type="component" value="Unassembled WGS sequence"/>
</dbReference>
<reference evidence="8 10" key="1">
    <citation type="journal article" date="2014" name="BMC Genomics">
        <title>Genome sequence of Anopheles sinensis provides insight into genetics basis of mosquito competence for malaria parasites.</title>
        <authorList>
            <person name="Zhou D."/>
            <person name="Zhang D."/>
            <person name="Ding G."/>
            <person name="Shi L."/>
            <person name="Hou Q."/>
            <person name="Ye Y."/>
            <person name="Xu Y."/>
            <person name="Zhou H."/>
            <person name="Xiong C."/>
            <person name="Li S."/>
            <person name="Yu J."/>
            <person name="Hong S."/>
            <person name="Yu X."/>
            <person name="Zou P."/>
            <person name="Chen C."/>
            <person name="Chang X."/>
            <person name="Wang W."/>
            <person name="Lv Y."/>
            <person name="Sun Y."/>
            <person name="Ma L."/>
            <person name="Shen B."/>
            <person name="Zhu C."/>
        </authorList>
    </citation>
    <scope>NUCLEOTIDE SEQUENCE [LARGE SCALE GENOMIC DNA]</scope>
</reference>
<dbReference type="SUPFAM" id="SSF56994">
    <property type="entry name" value="Insulin-like"/>
    <property type="match status" value="1"/>
</dbReference>
<dbReference type="InterPro" id="IPR016179">
    <property type="entry name" value="Insulin-like"/>
</dbReference>
<dbReference type="EMBL" id="ATLV01023900">
    <property type="status" value="NOT_ANNOTATED_CDS"/>
    <property type="molecule type" value="Genomic_DNA"/>
</dbReference>
<evidence type="ECO:0000256" key="2">
    <source>
        <dbReference type="ARBA" id="ARBA00011207"/>
    </source>
</evidence>
<organism evidence="8">
    <name type="scientific">Anopheles sinensis</name>
    <name type="common">Mosquito</name>
    <dbReference type="NCBI Taxonomy" id="74873"/>
    <lineage>
        <taxon>Eukaryota</taxon>
        <taxon>Metazoa</taxon>
        <taxon>Ecdysozoa</taxon>
        <taxon>Arthropoda</taxon>
        <taxon>Hexapoda</taxon>
        <taxon>Insecta</taxon>
        <taxon>Pterygota</taxon>
        <taxon>Neoptera</taxon>
        <taxon>Endopterygota</taxon>
        <taxon>Diptera</taxon>
        <taxon>Nematocera</taxon>
        <taxon>Culicoidea</taxon>
        <taxon>Culicidae</taxon>
        <taxon>Anophelinae</taxon>
        <taxon>Anopheles</taxon>
    </lineage>
</organism>
<keyword evidence="10" id="KW-1185">Reference proteome</keyword>
<evidence type="ECO:0000313" key="9">
    <source>
        <dbReference type="EnsemblMetazoa" id="ASIC017875-PA"/>
    </source>
</evidence>
<dbReference type="EMBL" id="KE525347">
    <property type="protein sequence ID" value="KFB49851.1"/>
    <property type="molecule type" value="Genomic_DNA"/>
</dbReference>
<evidence type="ECO:0000313" key="8">
    <source>
        <dbReference type="EMBL" id="KFB49851.1"/>
    </source>
</evidence>
<dbReference type="GO" id="GO:0005179">
    <property type="term" value="F:hormone activity"/>
    <property type="evidence" value="ECO:0007669"/>
    <property type="project" value="InterPro"/>
</dbReference>
<dbReference type="Pfam" id="PF00049">
    <property type="entry name" value="Insulin"/>
    <property type="match status" value="1"/>
</dbReference>
<dbReference type="AlphaFoldDB" id="A0A084WI07"/>
<dbReference type="InterPro" id="IPR004217">
    <property type="entry name" value="Tim10-like"/>
</dbReference>
<evidence type="ECO:0000256" key="3">
    <source>
        <dbReference type="ARBA" id="ARBA00022685"/>
    </source>
</evidence>
<dbReference type="InterPro" id="IPR036438">
    <property type="entry name" value="Insulin-like_sf"/>
</dbReference>
<dbReference type="InterPro" id="IPR022353">
    <property type="entry name" value="Insulin_CS"/>
</dbReference>
<evidence type="ECO:0000256" key="5">
    <source>
        <dbReference type="ARBA" id="ARBA00023157"/>
    </source>
</evidence>
<name>A0A084WI07_ANOSI</name>
<gene>
    <name evidence="8" type="ORF">ZHAS_00017875</name>
</gene>
<evidence type="ECO:0000256" key="4">
    <source>
        <dbReference type="ARBA" id="ARBA00022729"/>
    </source>
</evidence>
<evidence type="ECO:0000313" key="10">
    <source>
        <dbReference type="Proteomes" id="UP000030765"/>
    </source>
</evidence>
<sequence length="198" mass="22527">MADFGGSDATKPAVDPELQDFLMAENERARLSAQIHEFNDICWDKCVEKPSNKLDSRTETCLANCVNRFVDTSLLITQRFAQSLQKSQGIAHYCGTMLSNTLAKLCSTFNGLRKKADSTIMSYGDEEYFNSLQLMGDVRQDIEELRQLQDRSEDTIYRALISLDSLNSQGFHRVRRQVVKECCIQSCTHETLRTYCAD</sequence>
<reference evidence="9" key="2">
    <citation type="submission" date="2020-05" db="UniProtKB">
        <authorList>
            <consortium name="EnsemblMetazoa"/>
        </authorList>
    </citation>
    <scope>IDENTIFICATION</scope>
</reference>